<keyword evidence="4" id="KW-1185">Reference proteome</keyword>
<protein>
    <submittedName>
        <fullName evidence="2">Uncharacterized protein</fullName>
    </submittedName>
</protein>
<evidence type="ECO:0000313" key="2">
    <source>
        <dbReference type="EMBL" id="WNM19662.1"/>
    </source>
</evidence>
<keyword evidence="1" id="KW-1133">Transmembrane helix</keyword>
<evidence type="ECO:0000313" key="4">
    <source>
        <dbReference type="Proteomes" id="UP001304515"/>
    </source>
</evidence>
<proteinExistence type="predicted"/>
<evidence type="ECO:0000256" key="1">
    <source>
        <dbReference type="SAM" id="Phobius"/>
    </source>
</evidence>
<reference evidence="2 4" key="1">
    <citation type="submission" date="2023-09" db="EMBL/GenBank/DDBJ databases">
        <title>Flavobacterium sp. a novel bacteria isolate from Pepper rhizosphere.</title>
        <authorList>
            <person name="Peng Y."/>
            <person name="Lee J."/>
        </authorList>
    </citation>
    <scope>NUCLEOTIDE SEQUENCE</scope>
    <source>
        <strain evidence="2">PMR2A8</strain>
        <strain evidence="3 4">PMTSA4</strain>
    </source>
</reference>
<evidence type="ECO:0000313" key="3">
    <source>
        <dbReference type="EMBL" id="WNM21051.1"/>
    </source>
</evidence>
<name>A0AA96J2P3_9FLAO</name>
<dbReference type="Proteomes" id="UP001304515">
    <property type="component" value="Chromosome"/>
</dbReference>
<feature type="transmembrane region" description="Helical" evidence="1">
    <location>
        <begin position="45"/>
        <end position="62"/>
    </location>
</feature>
<accession>A0AA96J2P3</accession>
<dbReference type="RefSeq" id="WP_313324555.1">
    <property type="nucleotide sequence ID" value="NZ_CP134878.1"/>
</dbReference>
<dbReference type="EMBL" id="CP134890">
    <property type="protein sequence ID" value="WNM21051.1"/>
    <property type="molecule type" value="Genomic_DNA"/>
</dbReference>
<keyword evidence="1" id="KW-0812">Transmembrane</keyword>
<keyword evidence="1" id="KW-0472">Membrane</keyword>
<feature type="transmembrane region" description="Helical" evidence="1">
    <location>
        <begin position="298"/>
        <end position="314"/>
    </location>
</feature>
<sequence>MSSEKQNNLDNQEIDLSQIFKKAGQFFEYILTSIFKSFLFFKRNIIIVGVLFLLGAGLGFYLDKTEKVYDNQIIVTPNFGSVDYLYAKIDLINSKIINSDTLFLKEIVGIKQPLKLRKIEITPINDVYKFIENRPQNFELIKLMGEDGDVKKIVDESLTSKNYPNHLITYTTLDETTNNKTLEPILNYLNSSDYYSSIQKEYFNNVKLKMIENDSIINQINGLLNTFSSSVNGNAKSDKLVYYNENSQLNDVITTKDLLVSEQGRNRIALVNLDKIIKDNSSTLNIRNKKGTNGKMKFVLPLLLISLFVLIRILKDYYQTQMTKLNS</sequence>
<dbReference type="EMBL" id="CP134878">
    <property type="protein sequence ID" value="WNM19662.1"/>
    <property type="molecule type" value="Genomic_DNA"/>
</dbReference>
<organism evidence="2">
    <name type="scientific">Flavobacterium capsici</name>
    <dbReference type="NCBI Taxonomy" id="3075618"/>
    <lineage>
        <taxon>Bacteria</taxon>
        <taxon>Pseudomonadati</taxon>
        <taxon>Bacteroidota</taxon>
        <taxon>Flavobacteriia</taxon>
        <taxon>Flavobacteriales</taxon>
        <taxon>Flavobacteriaceae</taxon>
        <taxon>Flavobacterium</taxon>
    </lineage>
</organism>
<dbReference type="AlphaFoldDB" id="A0AA96J2P3"/>
<gene>
    <name evidence="3" type="ORF">RN605_10180</name>
    <name evidence="2" type="ORF">RN608_03010</name>
</gene>
<dbReference type="KEGG" id="fcj:RN605_10180"/>
<accession>A0AA96EZE1</accession>